<dbReference type="InParanoid" id="A0A3N4M694"/>
<sequence length="91" mass="10531">MSFLHRQYTCKPASCRCQNCISNIDRCFICNINPLILFQTVQLLVFTASHRSLSFNMSLIVERAIDYHLLADQTFHKSCLHTAFHTNPMPL</sequence>
<dbReference type="AlphaFoldDB" id="A0A3N4M694"/>
<proteinExistence type="predicted"/>
<reference evidence="1 2" key="1">
    <citation type="journal article" date="2018" name="Nat. Ecol. Evol.">
        <title>Pezizomycetes genomes reveal the molecular basis of ectomycorrhizal truffle lifestyle.</title>
        <authorList>
            <person name="Murat C."/>
            <person name="Payen T."/>
            <person name="Noel B."/>
            <person name="Kuo A."/>
            <person name="Morin E."/>
            <person name="Chen J."/>
            <person name="Kohler A."/>
            <person name="Krizsan K."/>
            <person name="Balestrini R."/>
            <person name="Da Silva C."/>
            <person name="Montanini B."/>
            <person name="Hainaut M."/>
            <person name="Levati E."/>
            <person name="Barry K.W."/>
            <person name="Belfiori B."/>
            <person name="Cichocki N."/>
            <person name="Clum A."/>
            <person name="Dockter R.B."/>
            <person name="Fauchery L."/>
            <person name="Guy J."/>
            <person name="Iotti M."/>
            <person name="Le Tacon F."/>
            <person name="Lindquist E.A."/>
            <person name="Lipzen A."/>
            <person name="Malagnac F."/>
            <person name="Mello A."/>
            <person name="Molinier V."/>
            <person name="Miyauchi S."/>
            <person name="Poulain J."/>
            <person name="Riccioni C."/>
            <person name="Rubini A."/>
            <person name="Sitrit Y."/>
            <person name="Splivallo R."/>
            <person name="Traeger S."/>
            <person name="Wang M."/>
            <person name="Zifcakova L."/>
            <person name="Wipf D."/>
            <person name="Zambonelli A."/>
            <person name="Paolocci F."/>
            <person name="Nowrousian M."/>
            <person name="Ottonello S."/>
            <person name="Baldrian P."/>
            <person name="Spatafora J.W."/>
            <person name="Henrissat B."/>
            <person name="Nagy L.G."/>
            <person name="Aury J.M."/>
            <person name="Wincker P."/>
            <person name="Grigoriev I.V."/>
            <person name="Bonfante P."/>
            <person name="Martin F.M."/>
        </authorList>
    </citation>
    <scope>NUCLEOTIDE SEQUENCE [LARGE SCALE GENOMIC DNA]</scope>
    <source>
        <strain evidence="1 2">ATCC MYA-4762</strain>
    </source>
</reference>
<name>A0A3N4M694_9PEZI</name>
<evidence type="ECO:0000313" key="2">
    <source>
        <dbReference type="Proteomes" id="UP000267821"/>
    </source>
</evidence>
<dbReference type="Proteomes" id="UP000267821">
    <property type="component" value="Unassembled WGS sequence"/>
</dbReference>
<protein>
    <submittedName>
        <fullName evidence="1">Uncharacterized protein</fullName>
    </submittedName>
</protein>
<evidence type="ECO:0000313" key="1">
    <source>
        <dbReference type="EMBL" id="RPB28261.1"/>
    </source>
</evidence>
<gene>
    <name evidence="1" type="ORF">L211DRAFT_370152</name>
</gene>
<accession>A0A3N4M694</accession>
<dbReference type="EMBL" id="ML121529">
    <property type="protein sequence ID" value="RPB28261.1"/>
    <property type="molecule type" value="Genomic_DNA"/>
</dbReference>
<keyword evidence="2" id="KW-1185">Reference proteome</keyword>
<organism evidence="1 2">
    <name type="scientific">Terfezia boudieri ATCC MYA-4762</name>
    <dbReference type="NCBI Taxonomy" id="1051890"/>
    <lineage>
        <taxon>Eukaryota</taxon>
        <taxon>Fungi</taxon>
        <taxon>Dikarya</taxon>
        <taxon>Ascomycota</taxon>
        <taxon>Pezizomycotina</taxon>
        <taxon>Pezizomycetes</taxon>
        <taxon>Pezizales</taxon>
        <taxon>Pezizaceae</taxon>
        <taxon>Terfezia</taxon>
    </lineage>
</organism>